<dbReference type="AlphaFoldDB" id="A0A9X0CS52"/>
<feature type="region of interest" description="Disordered" evidence="8">
    <location>
        <begin position="225"/>
        <end position="246"/>
    </location>
</feature>
<evidence type="ECO:0000256" key="8">
    <source>
        <dbReference type="SAM" id="MobiDB-lite"/>
    </source>
</evidence>
<dbReference type="Gene3D" id="1.10.510.10">
    <property type="entry name" value="Transferase(Phosphotransferase) domain 1"/>
    <property type="match status" value="1"/>
</dbReference>
<dbReference type="InterPro" id="IPR050122">
    <property type="entry name" value="RTK"/>
</dbReference>
<dbReference type="InterPro" id="IPR001245">
    <property type="entry name" value="Ser-Thr/Tyr_kinase_cat_dom"/>
</dbReference>
<evidence type="ECO:0000256" key="3">
    <source>
        <dbReference type="ARBA" id="ARBA00022741"/>
    </source>
</evidence>
<evidence type="ECO:0000256" key="7">
    <source>
        <dbReference type="ARBA" id="ARBA00023137"/>
    </source>
</evidence>
<dbReference type="InterPro" id="IPR011009">
    <property type="entry name" value="Kinase-like_dom_sf"/>
</dbReference>
<dbReference type="GO" id="GO:0012505">
    <property type="term" value="C:endomembrane system"/>
    <property type="evidence" value="ECO:0007669"/>
    <property type="project" value="UniProtKB-SubCell"/>
</dbReference>
<dbReference type="GO" id="GO:0005524">
    <property type="term" value="F:ATP binding"/>
    <property type="evidence" value="ECO:0007669"/>
    <property type="project" value="UniProtKB-KW"/>
</dbReference>
<dbReference type="SMART" id="SM00219">
    <property type="entry name" value="TyrKc"/>
    <property type="match status" value="1"/>
</dbReference>
<dbReference type="GO" id="GO:0030182">
    <property type="term" value="P:neuron differentiation"/>
    <property type="evidence" value="ECO:0007669"/>
    <property type="project" value="UniProtKB-ARBA"/>
</dbReference>
<dbReference type="InterPro" id="IPR008266">
    <property type="entry name" value="Tyr_kinase_AS"/>
</dbReference>
<evidence type="ECO:0000259" key="9">
    <source>
        <dbReference type="PROSITE" id="PS50011"/>
    </source>
</evidence>
<evidence type="ECO:0000256" key="4">
    <source>
        <dbReference type="ARBA" id="ARBA00022777"/>
    </source>
</evidence>
<accession>A0A9X0CS52</accession>
<dbReference type="CDD" id="cd00192">
    <property type="entry name" value="PTKc"/>
    <property type="match status" value="1"/>
</dbReference>
<evidence type="ECO:0000256" key="6">
    <source>
        <dbReference type="ARBA" id="ARBA00023136"/>
    </source>
</evidence>
<keyword evidence="3" id="KW-0547">Nucleotide-binding</keyword>
<dbReference type="GO" id="GO:0048468">
    <property type="term" value="P:cell development"/>
    <property type="evidence" value="ECO:0007669"/>
    <property type="project" value="UniProtKB-ARBA"/>
</dbReference>
<proteinExistence type="predicted"/>
<organism evidence="10 11">
    <name type="scientific">Desmophyllum pertusum</name>
    <dbReference type="NCBI Taxonomy" id="174260"/>
    <lineage>
        <taxon>Eukaryota</taxon>
        <taxon>Metazoa</taxon>
        <taxon>Cnidaria</taxon>
        <taxon>Anthozoa</taxon>
        <taxon>Hexacorallia</taxon>
        <taxon>Scleractinia</taxon>
        <taxon>Caryophylliina</taxon>
        <taxon>Caryophylliidae</taxon>
        <taxon>Desmophyllum</taxon>
    </lineage>
</organism>
<dbReference type="GO" id="GO:0007169">
    <property type="term" value="P:cell surface receptor protein tyrosine kinase signaling pathway"/>
    <property type="evidence" value="ECO:0007669"/>
    <property type="project" value="TreeGrafter"/>
</dbReference>
<feature type="region of interest" description="Disordered" evidence="8">
    <location>
        <begin position="64"/>
        <end position="90"/>
    </location>
</feature>
<keyword evidence="11" id="KW-1185">Reference proteome</keyword>
<protein>
    <recommendedName>
        <fullName evidence="9">Protein kinase domain-containing protein</fullName>
    </recommendedName>
</protein>
<keyword evidence="6" id="KW-0472">Membrane</keyword>
<evidence type="ECO:0000256" key="5">
    <source>
        <dbReference type="ARBA" id="ARBA00022840"/>
    </source>
</evidence>
<dbReference type="InterPro" id="IPR000719">
    <property type="entry name" value="Prot_kinase_dom"/>
</dbReference>
<dbReference type="Proteomes" id="UP001163046">
    <property type="component" value="Unassembled WGS sequence"/>
</dbReference>
<reference evidence="10" key="1">
    <citation type="submission" date="2023-01" db="EMBL/GenBank/DDBJ databases">
        <title>Genome assembly of the deep-sea coral Lophelia pertusa.</title>
        <authorList>
            <person name="Herrera S."/>
            <person name="Cordes E."/>
        </authorList>
    </citation>
    <scope>NUCLEOTIDE SEQUENCE</scope>
    <source>
        <strain evidence="10">USNM1676648</strain>
        <tissue evidence="10">Polyp</tissue>
    </source>
</reference>
<dbReference type="GO" id="GO:0005886">
    <property type="term" value="C:plasma membrane"/>
    <property type="evidence" value="ECO:0007669"/>
    <property type="project" value="TreeGrafter"/>
</dbReference>
<dbReference type="EMBL" id="MU826829">
    <property type="protein sequence ID" value="KAJ7374037.1"/>
    <property type="molecule type" value="Genomic_DNA"/>
</dbReference>
<dbReference type="FunFam" id="1.10.510.10:FF:001512">
    <property type="entry name" value="Receptor tyrosine-protein kinase erbB-2"/>
    <property type="match status" value="1"/>
</dbReference>
<dbReference type="PROSITE" id="PS50011">
    <property type="entry name" value="PROTEIN_KINASE_DOM"/>
    <property type="match status" value="1"/>
</dbReference>
<dbReference type="InterPro" id="IPR020635">
    <property type="entry name" value="Tyr_kinase_cat_dom"/>
</dbReference>
<dbReference type="Gene3D" id="3.30.200.20">
    <property type="entry name" value="Phosphorylase Kinase, domain 1"/>
    <property type="match status" value="1"/>
</dbReference>
<evidence type="ECO:0000313" key="11">
    <source>
        <dbReference type="Proteomes" id="UP001163046"/>
    </source>
</evidence>
<dbReference type="GO" id="GO:0004714">
    <property type="term" value="F:transmembrane receptor protein tyrosine kinase activity"/>
    <property type="evidence" value="ECO:0007669"/>
    <property type="project" value="TreeGrafter"/>
</dbReference>
<sequence length="437" mass="48173">MKRFGKEKPLMISSLSINLAPVVHTPHDTTTNSFTNAATPALAFKRVQKNEYCRLNNNVYNRIQNNTSLPRAPGTSASPPRASDTNASSSTDANRVSTLLIVVIAVSSVTALVIGKHQTNDKWEMNSDDVTVCGELGHGAFGKVCKGILKTTSENATPDQKNDFLEEISLMKAVGSHKNIVSLIGCCTKSSPNFLVVEFASKGDLLSYLKERRKKVKDTNAYMNVRESPLASPRRSSDQNNPGSQYEVAVNDIGDVNVAFSKTDSSIDIRLVSALPVNGGEQKQDEEDSLTPRDMMSFSRQTAKGMEYLSGKGIVHRDLAARNVLVCDNKLVKVADFGLARSTLGENVYHTTGQHNKLPVKWMSPEAINDGVFTTKSDVWSYGVLLWEIATLGGFPYPGIRNRELMRLLKRGYRMEKTRYVLRRVLSIDDALLGRQP</sequence>
<feature type="domain" description="Protein kinase" evidence="9">
    <location>
        <begin position="130"/>
        <end position="437"/>
    </location>
</feature>
<dbReference type="OrthoDB" id="538607at2759"/>
<keyword evidence="5" id="KW-0067">ATP-binding</keyword>
<gene>
    <name evidence="10" type="ORF">OS493_009367</name>
</gene>
<evidence type="ECO:0000256" key="1">
    <source>
        <dbReference type="ARBA" id="ARBA00004308"/>
    </source>
</evidence>
<dbReference type="SUPFAM" id="SSF56112">
    <property type="entry name" value="Protein kinase-like (PK-like)"/>
    <property type="match status" value="1"/>
</dbReference>
<dbReference type="Pfam" id="PF07714">
    <property type="entry name" value="PK_Tyr_Ser-Thr"/>
    <property type="match status" value="1"/>
</dbReference>
<comment type="caution">
    <text evidence="10">The sequence shown here is derived from an EMBL/GenBank/DDBJ whole genome shotgun (WGS) entry which is preliminary data.</text>
</comment>
<keyword evidence="4" id="KW-0418">Kinase</keyword>
<dbReference type="GO" id="GO:0043235">
    <property type="term" value="C:receptor complex"/>
    <property type="evidence" value="ECO:0007669"/>
    <property type="project" value="TreeGrafter"/>
</dbReference>
<dbReference type="PANTHER" id="PTHR24416">
    <property type="entry name" value="TYROSINE-PROTEIN KINASE RECEPTOR"/>
    <property type="match status" value="1"/>
</dbReference>
<comment type="subcellular location">
    <subcellularLocation>
        <location evidence="1">Endomembrane system</location>
    </subcellularLocation>
</comment>
<evidence type="ECO:0000313" key="10">
    <source>
        <dbReference type="EMBL" id="KAJ7374037.1"/>
    </source>
</evidence>
<keyword evidence="7" id="KW-0829">Tyrosine-protein kinase</keyword>
<dbReference type="PANTHER" id="PTHR24416:SF583">
    <property type="entry name" value="RECEPTOR PROTEIN-TYROSINE KINASE"/>
    <property type="match status" value="1"/>
</dbReference>
<dbReference type="GO" id="GO:0050793">
    <property type="term" value="P:regulation of developmental process"/>
    <property type="evidence" value="ECO:0007669"/>
    <property type="project" value="UniProtKB-ARBA"/>
</dbReference>
<evidence type="ECO:0000256" key="2">
    <source>
        <dbReference type="ARBA" id="ARBA00022679"/>
    </source>
</evidence>
<keyword evidence="2" id="KW-0808">Transferase</keyword>
<dbReference type="PROSITE" id="PS00109">
    <property type="entry name" value="PROTEIN_KINASE_TYR"/>
    <property type="match status" value="1"/>
</dbReference>
<name>A0A9X0CS52_9CNID</name>